<dbReference type="Gene3D" id="3.40.50.2000">
    <property type="entry name" value="Glycogen Phosphorylase B"/>
    <property type="match status" value="1"/>
</dbReference>
<dbReference type="GO" id="GO:0016757">
    <property type="term" value="F:glycosyltransferase activity"/>
    <property type="evidence" value="ECO:0007669"/>
    <property type="project" value="UniProtKB-KW"/>
</dbReference>
<protein>
    <submittedName>
        <fullName evidence="3">Glycosyltransferase</fullName>
    </submittedName>
</protein>
<dbReference type="PANTHER" id="PTHR12526">
    <property type="entry name" value="GLYCOSYLTRANSFERASE"/>
    <property type="match status" value="1"/>
</dbReference>
<dbReference type="SUPFAM" id="SSF53756">
    <property type="entry name" value="UDP-Glycosyltransferase/glycogen phosphorylase"/>
    <property type="match status" value="1"/>
</dbReference>
<evidence type="ECO:0000256" key="1">
    <source>
        <dbReference type="ARBA" id="ARBA00022676"/>
    </source>
</evidence>
<proteinExistence type="predicted"/>
<comment type="caution">
    <text evidence="3">The sequence shown here is derived from an EMBL/GenBank/DDBJ whole genome shotgun (WGS) entry which is preliminary data.</text>
</comment>
<evidence type="ECO:0000256" key="2">
    <source>
        <dbReference type="ARBA" id="ARBA00022679"/>
    </source>
</evidence>
<evidence type="ECO:0000313" key="4">
    <source>
        <dbReference type="Proteomes" id="UP000320913"/>
    </source>
</evidence>
<keyword evidence="2 3" id="KW-0808">Transferase</keyword>
<dbReference type="EMBL" id="VBOV01000165">
    <property type="protein sequence ID" value="TMQ57570.1"/>
    <property type="molecule type" value="Genomic_DNA"/>
</dbReference>
<dbReference type="PANTHER" id="PTHR12526:SF510">
    <property type="entry name" value="D-INOSITOL 3-PHOSPHATE GLYCOSYLTRANSFERASE"/>
    <property type="match status" value="1"/>
</dbReference>
<organism evidence="3 4">
    <name type="scientific">Eiseniibacteriota bacterium</name>
    <dbReference type="NCBI Taxonomy" id="2212470"/>
    <lineage>
        <taxon>Bacteria</taxon>
        <taxon>Candidatus Eiseniibacteriota</taxon>
    </lineage>
</organism>
<name>A0A538T1Q8_UNCEI</name>
<dbReference type="Pfam" id="PF13692">
    <property type="entry name" value="Glyco_trans_1_4"/>
    <property type="match status" value="1"/>
</dbReference>
<gene>
    <name evidence="3" type="ORF">E6K75_06690</name>
</gene>
<reference evidence="3 4" key="1">
    <citation type="journal article" date="2019" name="Nat. Microbiol.">
        <title>Mediterranean grassland soil C-N compound turnover is dependent on rainfall and depth, and is mediated by genomically divergent microorganisms.</title>
        <authorList>
            <person name="Diamond S."/>
            <person name="Andeer P.F."/>
            <person name="Li Z."/>
            <person name="Crits-Christoph A."/>
            <person name="Burstein D."/>
            <person name="Anantharaman K."/>
            <person name="Lane K.R."/>
            <person name="Thomas B.C."/>
            <person name="Pan C."/>
            <person name="Northen T.R."/>
            <person name="Banfield J.F."/>
        </authorList>
    </citation>
    <scope>NUCLEOTIDE SEQUENCE [LARGE SCALE GENOMIC DNA]</scope>
    <source>
        <strain evidence="3">WS_5</strain>
    </source>
</reference>
<accession>A0A538T1Q8</accession>
<sequence>MKAAILGPTYPHRGGIAHYTTLLARALAKRHRLAIVSFRRLYPGLLFPGTTQFDSSREAIEPPVPPEPILDSVNPFSWVRAGARIRAIAPDFLVVPWWHPFFGPSLGTASRGARGKDGGERGRRPARIFLCHNVAPHEATPLDRALTTYGLGAADAFLVHAHAEAKKLEPLAQGRPVRVHPHPTYAIFSERTVSREEARRALSLDGRVLLFFGYVRYRALLEDPALRGRVRVVNRYVPNEEVAPYFAAADVVALPYREATGSGIAQVAFGAGVPVIATRTGGLEEVIEEGVSGLLVPPRDPPALARAIERFFDENLGARLREGVARARGRFEWEGLVQAIESLAEELPR</sequence>
<dbReference type="AlphaFoldDB" id="A0A538T1Q8"/>
<evidence type="ECO:0000313" key="3">
    <source>
        <dbReference type="EMBL" id="TMQ57570.1"/>
    </source>
</evidence>
<keyword evidence="1" id="KW-0328">Glycosyltransferase</keyword>
<dbReference type="Proteomes" id="UP000320913">
    <property type="component" value="Unassembled WGS sequence"/>
</dbReference>